<gene>
    <name evidence="3" type="ORF">H8K47_17995</name>
</gene>
<reference evidence="3" key="1">
    <citation type="submission" date="2020-08" db="EMBL/GenBank/DDBJ databases">
        <title>Novel species isolated from subtropical streams in China.</title>
        <authorList>
            <person name="Lu H."/>
        </authorList>
    </citation>
    <scope>NUCLEOTIDE SEQUENCE</scope>
    <source>
        <strain evidence="3">CY7W</strain>
    </source>
</reference>
<dbReference type="Pfam" id="PF01609">
    <property type="entry name" value="DDE_Tnp_1"/>
    <property type="match status" value="1"/>
</dbReference>
<evidence type="ECO:0000259" key="2">
    <source>
        <dbReference type="Pfam" id="PF13340"/>
    </source>
</evidence>
<sequence>MVRRVLNDDIWQQLKTTMRAKGCHQWANDREVMEAILWKLRTGAPWRDVPEEFCPWKTAYNRFNRWACKGLWAEFFFELRGDIDTEWLFADGSYVRAHQHASGARAGEERAIGRSRGGATTKIHMAADAHGNPVDFEITGGEVHDAKAAPKLIGKLKAAQHIIADKGYDAEVIRDHIRQAGAIPVIPRKSNSRKANPEFDAHIYKQRHLVENLFARLKHFRSIATRFEKLARNF</sequence>
<feature type="non-terminal residue" evidence="3">
    <location>
        <position position="234"/>
    </location>
</feature>
<protein>
    <submittedName>
        <fullName evidence="3">IS5 family transposase</fullName>
    </submittedName>
</protein>
<organism evidence="3 4">
    <name type="scientific">Undibacterium rugosum</name>
    <dbReference type="NCBI Taxonomy" id="2762291"/>
    <lineage>
        <taxon>Bacteria</taxon>
        <taxon>Pseudomonadati</taxon>
        <taxon>Pseudomonadota</taxon>
        <taxon>Betaproteobacteria</taxon>
        <taxon>Burkholderiales</taxon>
        <taxon>Oxalobacteraceae</taxon>
        <taxon>Undibacterium</taxon>
    </lineage>
</organism>
<dbReference type="GO" id="GO:0004803">
    <property type="term" value="F:transposase activity"/>
    <property type="evidence" value="ECO:0007669"/>
    <property type="project" value="InterPro"/>
</dbReference>
<dbReference type="RefSeq" id="WP_186882724.1">
    <property type="nucleotide sequence ID" value="NZ_JACOGG010000052.1"/>
</dbReference>
<evidence type="ECO:0000259" key="1">
    <source>
        <dbReference type="Pfam" id="PF01609"/>
    </source>
</evidence>
<comment type="caution">
    <text evidence="3">The sequence shown here is derived from an EMBL/GenBank/DDBJ whole genome shotgun (WGS) entry which is preliminary data.</text>
</comment>
<dbReference type="PANTHER" id="PTHR30007:SF1">
    <property type="entry name" value="BLR1914 PROTEIN"/>
    <property type="match status" value="1"/>
</dbReference>
<dbReference type="Proteomes" id="UP000612361">
    <property type="component" value="Unassembled WGS sequence"/>
</dbReference>
<evidence type="ECO:0000313" key="3">
    <source>
        <dbReference type="EMBL" id="MBC3937247.1"/>
    </source>
</evidence>
<accession>A0A923I4Z3</accession>
<dbReference type="PANTHER" id="PTHR30007">
    <property type="entry name" value="PHP DOMAIN PROTEIN"/>
    <property type="match status" value="1"/>
</dbReference>
<dbReference type="GO" id="GO:0003677">
    <property type="term" value="F:DNA binding"/>
    <property type="evidence" value="ECO:0007669"/>
    <property type="project" value="InterPro"/>
</dbReference>
<feature type="domain" description="Transposase IS4-like" evidence="1">
    <location>
        <begin position="89"/>
        <end position="233"/>
    </location>
</feature>
<dbReference type="InterPro" id="IPR025161">
    <property type="entry name" value="IS402-like_dom"/>
</dbReference>
<evidence type="ECO:0000313" key="4">
    <source>
        <dbReference type="Proteomes" id="UP000612361"/>
    </source>
</evidence>
<name>A0A923I4Z3_9BURK</name>
<dbReference type="GO" id="GO:0006313">
    <property type="term" value="P:DNA transposition"/>
    <property type="evidence" value="ECO:0007669"/>
    <property type="project" value="InterPro"/>
</dbReference>
<feature type="domain" description="Insertion element IS402-like" evidence="2">
    <location>
        <begin position="6"/>
        <end position="75"/>
    </location>
</feature>
<keyword evidence="4" id="KW-1185">Reference proteome</keyword>
<proteinExistence type="predicted"/>
<dbReference type="InterPro" id="IPR002559">
    <property type="entry name" value="Transposase_11"/>
</dbReference>
<dbReference type="NCBIfam" id="NF033580">
    <property type="entry name" value="transpos_IS5_3"/>
    <property type="match status" value="1"/>
</dbReference>
<dbReference type="AlphaFoldDB" id="A0A923I4Z3"/>
<dbReference type="Pfam" id="PF13340">
    <property type="entry name" value="DUF4096"/>
    <property type="match status" value="1"/>
</dbReference>
<dbReference type="EMBL" id="JACOGG010000052">
    <property type="protein sequence ID" value="MBC3937247.1"/>
    <property type="molecule type" value="Genomic_DNA"/>
</dbReference>